<accession>A0A9P4LFA8</accession>
<dbReference type="Proteomes" id="UP000799777">
    <property type="component" value="Unassembled WGS sequence"/>
</dbReference>
<proteinExistence type="predicted"/>
<reference evidence="1" key="1">
    <citation type="journal article" date="2020" name="Stud. Mycol.">
        <title>101 Dothideomycetes genomes: a test case for predicting lifestyles and emergence of pathogens.</title>
        <authorList>
            <person name="Haridas S."/>
            <person name="Albert R."/>
            <person name="Binder M."/>
            <person name="Bloem J."/>
            <person name="Labutti K."/>
            <person name="Salamov A."/>
            <person name="Andreopoulos B."/>
            <person name="Baker S."/>
            <person name="Barry K."/>
            <person name="Bills G."/>
            <person name="Bluhm B."/>
            <person name="Cannon C."/>
            <person name="Castanera R."/>
            <person name="Culley D."/>
            <person name="Daum C."/>
            <person name="Ezra D."/>
            <person name="Gonzalez J."/>
            <person name="Henrissat B."/>
            <person name="Kuo A."/>
            <person name="Liang C."/>
            <person name="Lipzen A."/>
            <person name="Lutzoni F."/>
            <person name="Magnuson J."/>
            <person name="Mondo S."/>
            <person name="Nolan M."/>
            <person name="Ohm R."/>
            <person name="Pangilinan J."/>
            <person name="Park H.-J."/>
            <person name="Ramirez L."/>
            <person name="Alfaro M."/>
            <person name="Sun H."/>
            <person name="Tritt A."/>
            <person name="Yoshinaga Y."/>
            <person name="Zwiers L.-H."/>
            <person name="Turgeon B."/>
            <person name="Goodwin S."/>
            <person name="Spatafora J."/>
            <person name="Crous P."/>
            <person name="Grigoriev I."/>
        </authorList>
    </citation>
    <scope>NUCLEOTIDE SEQUENCE</scope>
    <source>
        <strain evidence="1">CBS 110217</strain>
    </source>
</reference>
<comment type="caution">
    <text evidence="1">The sequence shown here is derived from an EMBL/GenBank/DDBJ whole genome shotgun (WGS) entry which is preliminary data.</text>
</comment>
<dbReference type="EMBL" id="ML978388">
    <property type="protein sequence ID" value="KAF2023040.1"/>
    <property type="molecule type" value="Genomic_DNA"/>
</dbReference>
<gene>
    <name evidence="1" type="ORF">EK21DRAFT_119140</name>
</gene>
<evidence type="ECO:0000313" key="1">
    <source>
        <dbReference type="EMBL" id="KAF2023040.1"/>
    </source>
</evidence>
<organism evidence="1 2">
    <name type="scientific">Setomelanomma holmii</name>
    <dbReference type="NCBI Taxonomy" id="210430"/>
    <lineage>
        <taxon>Eukaryota</taxon>
        <taxon>Fungi</taxon>
        <taxon>Dikarya</taxon>
        <taxon>Ascomycota</taxon>
        <taxon>Pezizomycotina</taxon>
        <taxon>Dothideomycetes</taxon>
        <taxon>Pleosporomycetidae</taxon>
        <taxon>Pleosporales</taxon>
        <taxon>Pleosporineae</taxon>
        <taxon>Phaeosphaeriaceae</taxon>
        <taxon>Setomelanomma</taxon>
    </lineage>
</organism>
<dbReference type="SUPFAM" id="SSF48403">
    <property type="entry name" value="Ankyrin repeat"/>
    <property type="match status" value="1"/>
</dbReference>
<sequence length="154" mass="17072">MFSGSAFNDPDSFLIEAARKDQVHFLITLLSSKSQDTAEVDQTHDVRACRLYDCDTPEILRECAGTLSVLGTCLTNQWTIRKTIEAACIAGSEKFILYLLDEGIMTSESTYPQQPSVGNDPMVLAVKYRHRKLVTLLMDAGGRLNTETILKALP</sequence>
<name>A0A9P4LFA8_9PLEO</name>
<evidence type="ECO:0000313" key="2">
    <source>
        <dbReference type="Proteomes" id="UP000799777"/>
    </source>
</evidence>
<protein>
    <submittedName>
        <fullName evidence="1">Uncharacterized protein</fullName>
    </submittedName>
</protein>
<dbReference type="Gene3D" id="1.25.40.20">
    <property type="entry name" value="Ankyrin repeat-containing domain"/>
    <property type="match status" value="1"/>
</dbReference>
<dbReference type="AlphaFoldDB" id="A0A9P4LFA8"/>
<dbReference type="InterPro" id="IPR036770">
    <property type="entry name" value="Ankyrin_rpt-contain_sf"/>
</dbReference>
<keyword evidence="2" id="KW-1185">Reference proteome</keyword>